<dbReference type="SUPFAM" id="SSF101478">
    <property type="entry name" value="ADP-ribosylglycohydrolase"/>
    <property type="match status" value="1"/>
</dbReference>
<dbReference type="InterPro" id="IPR005502">
    <property type="entry name" value="Ribosyl_crysJ1"/>
</dbReference>
<evidence type="ECO:0000313" key="2">
    <source>
        <dbReference type="Proteomes" id="UP000094869"/>
    </source>
</evidence>
<dbReference type="RefSeq" id="WP_069409718.1">
    <property type="nucleotide sequence ID" value="NZ_JAQCZP010000010.1"/>
</dbReference>
<protein>
    <submittedName>
        <fullName evidence="1">ADP-ribosylglycohydrolase</fullName>
    </submittedName>
</protein>
<dbReference type="InterPro" id="IPR036705">
    <property type="entry name" value="Ribosyl_crysJ1_sf"/>
</dbReference>
<keyword evidence="2" id="KW-1185">Reference proteome</keyword>
<dbReference type="EMBL" id="MEHD01000021">
    <property type="protein sequence ID" value="ODR57488.1"/>
    <property type="molecule type" value="Genomic_DNA"/>
</dbReference>
<evidence type="ECO:0000313" key="1">
    <source>
        <dbReference type="EMBL" id="ODR57488.1"/>
    </source>
</evidence>
<sequence length="712" mass="79979">MKEKFIEKIYAGWLAKIIGIRLGAPVESWTYEKIRTVYGTVDGYLADYHEFAADDDSNGPLFFLRALEDCKNSYDIKARDVAEALLNYAPYEHGFFWWGGYGVSTEHTAYLNLRHGIPAPRSGSIEQNGATAAEQIGGQIFIDTWGLVTPGNPDLAVKYAKEAASVTHDGNGVYGGMFVAACISFAFVETDILAIIEKGLSFLPSQCEYVRAVRVVMDFWEKEKNDWRACVAYIHANFGYDKYPGVCHIIPNIAVMILSLLYGNGDFSRTIQICTMCGWDTDCNAGNVAAIMGVRGGLDAIERKWREPVHDFLACSSVIGSLNIMDIPYGASYIAGLAYKIAGEEPPVPWNAIFRERMDSCHFEYPGSTHAIRMKVYDSASGRYEIREGMLLNTEEEAYTGSRSLKCVCKPVQRGDEVMIFKKTYYRPEDFHDSRYDPAFTPLLYPGQTLHCAVMAAEGGKGARGRLYVHGGNNSTYYYGGWIGLEPGKWELLSWEIPEMEGELLDEAGVCFLTGEADEVDAFSCYIDDLYYEGKPDYTIDFAEEREEIWPGLHREISQFTRLKGMLSLREGRLHLSCSDFGEAYTGGWNWTDYEVCGYLTPYTEGSHMIQARVQGGMRSYAFGLLRGGKAGLLKNCGKYEILIRKDFFWELRKEYRLVIKVKGKDIRVEIDGILVGEYRDEEDAYEYGSVGVAVRDGGHCSLRKMCIAPVQ</sequence>
<comment type="caution">
    <text evidence="1">The sequence shown here is derived from an EMBL/GenBank/DDBJ whole genome shotgun (WGS) entry which is preliminary data.</text>
</comment>
<proteinExistence type="predicted"/>
<dbReference type="Gene3D" id="2.60.120.260">
    <property type="entry name" value="Galactose-binding domain-like"/>
    <property type="match status" value="1"/>
</dbReference>
<dbReference type="Gene3D" id="1.10.4080.10">
    <property type="entry name" value="ADP-ribosylation/Crystallin J1"/>
    <property type="match status" value="1"/>
</dbReference>
<reference evidence="1 2" key="1">
    <citation type="submission" date="2016-08" db="EMBL/GenBank/DDBJ databases">
        <title>Characterization of Isolates of Eisenbergiella tayi Derived from Blood Cultures, Using Whole Genome Sequencing.</title>
        <authorList>
            <person name="Bernier A.-M."/>
            <person name="Burdz T."/>
            <person name="Wiebe D."/>
            <person name="Bernard K."/>
        </authorList>
    </citation>
    <scope>NUCLEOTIDE SEQUENCE [LARGE SCALE GENOMIC DNA]</scope>
    <source>
        <strain evidence="1 2">NML120146</strain>
    </source>
</reference>
<accession>A0ABX3AHI7</accession>
<organism evidence="1 2">
    <name type="scientific">Eisenbergiella tayi</name>
    <dbReference type="NCBI Taxonomy" id="1432052"/>
    <lineage>
        <taxon>Bacteria</taxon>
        <taxon>Bacillati</taxon>
        <taxon>Bacillota</taxon>
        <taxon>Clostridia</taxon>
        <taxon>Lachnospirales</taxon>
        <taxon>Lachnospiraceae</taxon>
        <taxon>Eisenbergiella</taxon>
    </lineage>
</organism>
<dbReference type="Gene3D" id="2.60.120.560">
    <property type="entry name" value="Exo-inulinase, domain 1"/>
    <property type="match status" value="1"/>
</dbReference>
<dbReference type="Proteomes" id="UP000094869">
    <property type="component" value="Unassembled WGS sequence"/>
</dbReference>
<gene>
    <name evidence="1" type="ORF">BEI63_10230</name>
</gene>
<name>A0ABX3AHI7_9FIRM</name>
<dbReference type="Pfam" id="PF03747">
    <property type="entry name" value="ADP_ribosyl_GH"/>
    <property type="match status" value="1"/>
</dbReference>